<proteinExistence type="predicted"/>
<feature type="compositionally biased region" description="Basic and acidic residues" evidence="1">
    <location>
        <begin position="50"/>
        <end position="60"/>
    </location>
</feature>
<feature type="region of interest" description="Disordered" evidence="1">
    <location>
        <begin position="267"/>
        <end position="292"/>
    </location>
</feature>
<dbReference type="OrthoDB" id="10253204at2759"/>
<dbReference type="EMBL" id="AP006499">
    <property type="protein sequence ID" value="BAM81993.1"/>
    <property type="molecule type" value="Genomic_DNA"/>
</dbReference>
<dbReference type="SMART" id="SM00879">
    <property type="entry name" value="Brix"/>
    <property type="match status" value="1"/>
</dbReference>
<dbReference type="eggNOG" id="KOG2781">
    <property type="taxonomic scope" value="Eukaryota"/>
</dbReference>
<feature type="compositionally biased region" description="Low complexity" evidence="1">
    <location>
        <begin position="33"/>
        <end position="44"/>
    </location>
</feature>
<dbReference type="STRING" id="280699.M1VKG9"/>
<accession>M1VKG9</accession>
<dbReference type="PANTHER" id="PTHR22734:SF2">
    <property type="entry name" value="U3 SMALL NUCLEOLAR RIBONUCLEOPROTEIN PROTEIN IMP4"/>
    <property type="match status" value="1"/>
</dbReference>
<feature type="domain" description="Brix" evidence="2">
    <location>
        <begin position="94"/>
        <end position="319"/>
    </location>
</feature>
<dbReference type="InterPro" id="IPR044281">
    <property type="entry name" value="IMP4/RPF1"/>
</dbReference>
<evidence type="ECO:0000259" key="2">
    <source>
        <dbReference type="PROSITE" id="PS50833"/>
    </source>
</evidence>
<dbReference type="GO" id="GO:0034457">
    <property type="term" value="C:Mpp10 complex"/>
    <property type="evidence" value="ECO:0007669"/>
    <property type="project" value="UniProtKB-ARBA"/>
</dbReference>
<dbReference type="GO" id="GO:0030515">
    <property type="term" value="F:snoRNA binding"/>
    <property type="evidence" value="ECO:0007669"/>
    <property type="project" value="TreeGrafter"/>
</dbReference>
<dbReference type="Pfam" id="PF04427">
    <property type="entry name" value="Brix"/>
    <property type="match status" value="1"/>
</dbReference>
<dbReference type="KEGG" id="cme:CYME_CMQ071C"/>
<dbReference type="GeneID" id="16996511"/>
<keyword evidence="4" id="KW-1185">Reference proteome</keyword>
<organism evidence="3 4">
    <name type="scientific">Cyanidioschyzon merolae (strain NIES-3377 / 10D)</name>
    <name type="common">Unicellular red alga</name>
    <dbReference type="NCBI Taxonomy" id="280699"/>
    <lineage>
        <taxon>Eukaryota</taxon>
        <taxon>Rhodophyta</taxon>
        <taxon>Bangiophyceae</taxon>
        <taxon>Cyanidiales</taxon>
        <taxon>Cyanidiaceae</taxon>
        <taxon>Cyanidioschyzon</taxon>
    </lineage>
</organism>
<dbReference type="OMA" id="VIQFRHH"/>
<dbReference type="FunFam" id="3.40.50.10480:FF:000001">
    <property type="entry name" value="IMP4, U3 small nucleolar ribonucleoprotein"/>
    <property type="match status" value="1"/>
</dbReference>
<dbReference type="GO" id="GO:0032040">
    <property type="term" value="C:small-subunit processome"/>
    <property type="evidence" value="ECO:0007669"/>
    <property type="project" value="TreeGrafter"/>
</dbReference>
<dbReference type="GO" id="GO:0042274">
    <property type="term" value="P:ribosomal small subunit biogenesis"/>
    <property type="evidence" value="ECO:0007669"/>
    <property type="project" value="UniProtKB-ARBA"/>
</dbReference>
<feature type="compositionally biased region" description="Low complexity" evidence="1">
    <location>
        <begin position="279"/>
        <end position="288"/>
    </location>
</feature>
<dbReference type="GO" id="GO:0005654">
    <property type="term" value="C:nucleoplasm"/>
    <property type="evidence" value="ECO:0007669"/>
    <property type="project" value="UniProtKB-ARBA"/>
</dbReference>
<dbReference type="Gene3D" id="3.40.50.10480">
    <property type="entry name" value="Probable brix-domain ribosomal biogenesis protein"/>
    <property type="match status" value="1"/>
</dbReference>
<evidence type="ECO:0000313" key="4">
    <source>
        <dbReference type="Proteomes" id="UP000007014"/>
    </source>
</evidence>
<evidence type="ECO:0000256" key="1">
    <source>
        <dbReference type="SAM" id="MobiDB-lite"/>
    </source>
</evidence>
<dbReference type="GO" id="GO:0042134">
    <property type="term" value="F:rRNA primary transcript binding"/>
    <property type="evidence" value="ECO:0007669"/>
    <property type="project" value="InterPro"/>
</dbReference>
<evidence type="ECO:0000313" key="3">
    <source>
        <dbReference type="EMBL" id="BAM81993.1"/>
    </source>
</evidence>
<reference evidence="3 4" key="2">
    <citation type="journal article" date="2007" name="BMC Biol.">
        <title>A 100%-complete sequence reveals unusually simple genomic features in the hot-spring red alga Cyanidioschyzon merolae.</title>
        <authorList>
            <person name="Nozaki H."/>
            <person name="Takano H."/>
            <person name="Misumi O."/>
            <person name="Terasawa K."/>
            <person name="Matsuzaki M."/>
            <person name="Maruyama S."/>
            <person name="Nishida K."/>
            <person name="Yagisawa F."/>
            <person name="Yoshida Y."/>
            <person name="Fujiwara T."/>
            <person name="Takio S."/>
            <person name="Tamura K."/>
            <person name="Chung S.J."/>
            <person name="Nakamura S."/>
            <person name="Kuroiwa H."/>
            <person name="Tanaka K."/>
            <person name="Sato N."/>
            <person name="Kuroiwa T."/>
        </authorList>
    </citation>
    <scope>NUCLEOTIDE SEQUENCE [LARGE SCALE GENOMIC DNA]</scope>
    <source>
        <strain evidence="3 4">10D</strain>
    </source>
</reference>
<dbReference type="RefSeq" id="XP_005538029.1">
    <property type="nucleotide sequence ID" value="XM_005537972.1"/>
</dbReference>
<protein>
    <submittedName>
        <fullName evidence="3">Probable U3 snoRNP component Imp4p</fullName>
    </submittedName>
</protein>
<dbReference type="InterPro" id="IPR007109">
    <property type="entry name" value="Brix"/>
</dbReference>
<dbReference type="HOGENOM" id="CLU_040063_2_0_1"/>
<dbReference type="Gramene" id="CMQ071CT">
    <property type="protein sequence ID" value="CMQ071CT"/>
    <property type="gene ID" value="CMQ071C"/>
</dbReference>
<reference evidence="3 4" key="1">
    <citation type="journal article" date="2004" name="Nature">
        <title>Genome sequence of the ultrasmall unicellular red alga Cyanidioschyzon merolae 10D.</title>
        <authorList>
            <person name="Matsuzaki M."/>
            <person name="Misumi O."/>
            <person name="Shin-i T."/>
            <person name="Maruyama S."/>
            <person name="Takahara M."/>
            <person name="Miyagishima S."/>
            <person name="Mori T."/>
            <person name="Nishida K."/>
            <person name="Yagisawa F."/>
            <person name="Nishida K."/>
            <person name="Yoshida Y."/>
            <person name="Nishimura Y."/>
            <person name="Nakao S."/>
            <person name="Kobayashi T."/>
            <person name="Momoyama Y."/>
            <person name="Higashiyama T."/>
            <person name="Minoda A."/>
            <person name="Sano M."/>
            <person name="Nomoto H."/>
            <person name="Oishi K."/>
            <person name="Hayashi H."/>
            <person name="Ohta F."/>
            <person name="Nishizaka S."/>
            <person name="Haga S."/>
            <person name="Miura S."/>
            <person name="Morishita T."/>
            <person name="Kabeya Y."/>
            <person name="Terasawa K."/>
            <person name="Suzuki Y."/>
            <person name="Ishii Y."/>
            <person name="Asakawa S."/>
            <person name="Takano H."/>
            <person name="Ohta N."/>
            <person name="Kuroiwa H."/>
            <person name="Tanaka K."/>
            <person name="Shimizu N."/>
            <person name="Sugano S."/>
            <person name="Sato N."/>
            <person name="Nozaki H."/>
            <person name="Ogasawara N."/>
            <person name="Kohara Y."/>
            <person name="Kuroiwa T."/>
        </authorList>
    </citation>
    <scope>NUCLEOTIDE SEQUENCE [LARGE SCALE GENOMIC DNA]</scope>
    <source>
        <strain evidence="3 4">10D</strain>
    </source>
</reference>
<sequence length="344" mass="38698">MISLKRQARLRREYLYRRALEIAAAGAETSRQRGPPGLARPGGASSTPSARRDTSDADEKVQITEEALRHPIRMLATTRLMLDDEYATAGVADPKIVITTSRNPSSRLCQFAKEVRFLFPNAQRLNRGNLILKDLIELGRAQQLTDLVLLHETRGEPDALIVCHLPLGPTAYFALSNVVMRHDVAEMLRHEHQNSPDAALPPLSEAYPHVIFEGSFQSRLGMRVKNMLRFLFPVPKPDSKRIVAFIDKGYDGILSFRHYIVERRRTAAADDSSDDEEAGTATASSSAGRIQGHQQHQALIELGPRFDLGLFRIRLGTLEQQDADDEWRLAPYTRSARKRRRLFG</sequence>
<name>M1VKG9_CYAM1</name>
<dbReference type="GO" id="GO:0006364">
    <property type="term" value="P:rRNA processing"/>
    <property type="evidence" value="ECO:0007669"/>
    <property type="project" value="InterPro"/>
</dbReference>
<dbReference type="PROSITE" id="PS50833">
    <property type="entry name" value="BRIX"/>
    <property type="match status" value="1"/>
</dbReference>
<dbReference type="Proteomes" id="UP000007014">
    <property type="component" value="Chromosome 17"/>
</dbReference>
<gene>
    <name evidence="3" type="ORF">CYME_CMQ071C</name>
</gene>
<dbReference type="PANTHER" id="PTHR22734">
    <property type="entry name" value="U3 SMALL NUCLEOLAR RIBONUCLEOPROTEIN PROTEIN IMP4"/>
    <property type="match status" value="1"/>
</dbReference>
<dbReference type="AlphaFoldDB" id="M1VKG9"/>
<feature type="region of interest" description="Disordered" evidence="1">
    <location>
        <begin position="26"/>
        <end position="60"/>
    </location>
</feature>
<dbReference type="SUPFAM" id="SSF52954">
    <property type="entry name" value="Class II aaRS ABD-related"/>
    <property type="match status" value="1"/>
</dbReference>